<keyword evidence="1" id="KW-0560">Oxidoreductase</keyword>
<keyword evidence="3" id="KW-1185">Reference proteome</keyword>
<name>A0ABR9TVY2_9NOSO</name>
<dbReference type="InterPro" id="IPR036291">
    <property type="entry name" value="NAD(P)-bd_dom_sf"/>
</dbReference>
<dbReference type="Proteomes" id="UP000647836">
    <property type="component" value="Unassembled WGS sequence"/>
</dbReference>
<dbReference type="PANTHER" id="PTHR43639:SF9">
    <property type="entry name" value="BLL5898 PROTEIN"/>
    <property type="match status" value="1"/>
</dbReference>
<evidence type="ECO:0000313" key="3">
    <source>
        <dbReference type="Proteomes" id="UP000647836"/>
    </source>
</evidence>
<gene>
    <name evidence="2" type="ORF">IQ229_02385</name>
</gene>
<dbReference type="SUPFAM" id="SSF51735">
    <property type="entry name" value="NAD(P)-binding Rossmann-fold domains"/>
    <property type="match status" value="1"/>
</dbReference>
<sequence>MVTIHSDTNPTSDISKLMNNRVVLITGASRGIGAATAKLFARHGAAIGVNYYSSEAAAQQVVDEIISSGGKALAVKADVRELQQVETMVQQVVDKFGTIDTLIANANAAFFVSLFVDTPWENFEAKLLGEVKATFFPCRAVVPSMIEQKRGCIIVVSSGASRTSGEGLSAHSTAKSALDAFVRSLAFELGPQGIRVNAVAPGLTLTDATGSLPQQAQDAAAQQAPLRRNGLPEDVAGAILLLASEEARFITGTYLPVSGGVQML</sequence>
<dbReference type="InterPro" id="IPR002347">
    <property type="entry name" value="SDR_fam"/>
</dbReference>
<evidence type="ECO:0000313" key="2">
    <source>
        <dbReference type="EMBL" id="MBE9103830.1"/>
    </source>
</evidence>
<dbReference type="EMBL" id="JADEXF010000045">
    <property type="protein sequence ID" value="MBE9103830.1"/>
    <property type="molecule type" value="Genomic_DNA"/>
</dbReference>
<dbReference type="Pfam" id="PF13561">
    <property type="entry name" value="adh_short_C2"/>
    <property type="match status" value="1"/>
</dbReference>
<protein>
    <submittedName>
        <fullName evidence="2">SDR family oxidoreductase</fullName>
    </submittedName>
</protein>
<organism evidence="2 3">
    <name type="scientific">Nostoc cf. edaphicum LEGE 07299</name>
    <dbReference type="NCBI Taxonomy" id="2777974"/>
    <lineage>
        <taxon>Bacteria</taxon>
        <taxon>Bacillati</taxon>
        <taxon>Cyanobacteriota</taxon>
        <taxon>Cyanophyceae</taxon>
        <taxon>Nostocales</taxon>
        <taxon>Nostocaceae</taxon>
        <taxon>Nostoc</taxon>
    </lineage>
</organism>
<dbReference type="RefSeq" id="WP_194040939.1">
    <property type="nucleotide sequence ID" value="NZ_JADEXF010000045.1"/>
</dbReference>
<dbReference type="PANTHER" id="PTHR43639">
    <property type="entry name" value="OXIDOREDUCTASE, SHORT-CHAIN DEHYDROGENASE/REDUCTASE FAMILY (AFU_ORTHOLOGUE AFUA_5G02870)"/>
    <property type="match status" value="1"/>
</dbReference>
<accession>A0ABR9TVY2</accession>
<evidence type="ECO:0000256" key="1">
    <source>
        <dbReference type="ARBA" id="ARBA00023002"/>
    </source>
</evidence>
<dbReference type="PRINTS" id="PR00081">
    <property type="entry name" value="GDHRDH"/>
</dbReference>
<reference evidence="2 3" key="1">
    <citation type="submission" date="2020-10" db="EMBL/GenBank/DDBJ databases">
        <authorList>
            <person name="Castelo-Branco R."/>
            <person name="Eusebio N."/>
            <person name="Adriana R."/>
            <person name="Vieira A."/>
            <person name="Brugerolle De Fraissinette N."/>
            <person name="Rezende De Castro R."/>
            <person name="Schneider M.P."/>
            <person name="Vasconcelos V."/>
            <person name="Leao P.N."/>
        </authorList>
    </citation>
    <scope>NUCLEOTIDE SEQUENCE [LARGE SCALE GENOMIC DNA]</scope>
    <source>
        <strain evidence="2 3">LEGE 07299</strain>
    </source>
</reference>
<comment type="caution">
    <text evidence="2">The sequence shown here is derived from an EMBL/GenBank/DDBJ whole genome shotgun (WGS) entry which is preliminary data.</text>
</comment>
<dbReference type="Gene3D" id="3.40.50.720">
    <property type="entry name" value="NAD(P)-binding Rossmann-like Domain"/>
    <property type="match status" value="1"/>
</dbReference>
<proteinExistence type="predicted"/>